<feature type="transmembrane region" description="Helical" evidence="1">
    <location>
        <begin position="12"/>
        <end position="38"/>
    </location>
</feature>
<reference evidence="2 3" key="1">
    <citation type="submission" date="2020-08" db="EMBL/GenBank/DDBJ databases">
        <title>Genomic Encyclopedia of Type Strains, Phase IV (KMG-V): Genome sequencing to study the core and pangenomes of soil and plant-associated prokaryotes.</title>
        <authorList>
            <person name="Whitman W."/>
        </authorList>
    </citation>
    <scope>NUCLEOTIDE SEQUENCE [LARGE SCALE GENOMIC DNA]</scope>
    <source>
        <strain evidence="2 3">M2T3</strain>
    </source>
</reference>
<keyword evidence="1" id="KW-1133">Transmembrane helix</keyword>
<feature type="transmembrane region" description="Helical" evidence="1">
    <location>
        <begin position="75"/>
        <end position="96"/>
    </location>
</feature>
<evidence type="ECO:0000313" key="2">
    <source>
        <dbReference type="EMBL" id="MBB6502962.1"/>
    </source>
</evidence>
<keyword evidence="1" id="KW-0472">Membrane</keyword>
<sequence>MALSKIAMQLDRLGMTASTLCAIHCVLVPVFITTLPLLGLEFLSNEWVEISMIIVSVILGTVSLSLSYRKQHRKLLPFFVLFAGFALIASGHFSGLERLEPILIPLGGFTVAAAHLVNWRLNKTCSHSAK</sequence>
<dbReference type="GO" id="GO:0015097">
    <property type="term" value="F:mercury ion transmembrane transporter activity"/>
    <property type="evidence" value="ECO:0007669"/>
    <property type="project" value="InterPro"/>
</dbReference>
<dbReference type="GO" id="GO:0016020">
    <property type="term" value="C:membrane"/>
    <property type="evidence" value="ECO:0007669"/>
    <property type="project" value="InterPro"/>
</dbReference>
<name>A0A7X0JAG0_9SPHI</name>
<evidence type="ECO:0000313" key="3">
    <source>
        <dbReference type="Proteomes" id="UP000521017"/>
    </source>
</evidence>
<dbReference type="AlphaFoldDB" id="A0A7X0JAG0"/>
<feature type="transmembrane region" description="Helical" evidence="1">
    <location>
        <begin position="50"/>
        <end position="68"/>
    </location>
</feature>
<evidence type="ECO:0000256" key="1">
    <source>
        <dbReference type="SAM" id="Phobius"/>
    </source>
</evidence>
<protein>
    <recommendedName>
        <fullName evidence="4">MerC mercury resistance protein</fullName>
    </recommendedName>
</protein>
<feature type="transmembrane region" description="Helical" evidence="1">
    <location>
        <begin position="102"/>
        <end position="121"/>
    </location>
</feature>
<keyword evidence="1" id="KW-0812">Transmembrane</keyword>
<evidence type="ECO:0008006" key="4">
    <source>
        <dbReference type="Google" id="ProtNLM"/>
    </source>
</evidence>
<gene>
    <name evidence="2" type="ORF">HDF25_005147</name>
</gene>
<comment type="caution">
    <text evidence="2">The sequence shown here is derived from an EMBL/GenBank/DDBJ whole genome shotgun (WGS) entry which is preliminary data.</text>
</comment>
<accession>A0A7X0JAG0</accession>
<dbReference type="Proteomes" id="UP000521017">
    <property type="component" value="Unassembled WGS sequence"/>
</dbReference>
<organism evidence="2 3">
    <name type="scientific">Pedobacter cryoconitis</name>
    <dbReference type="NCBI Taxonomy" id="188932"/>
    <lineage>
        <taxon>Bacteria</taxon>
        <taxon>Pseudomonadati</taxon>
        <taxon>Bacteroidota</taxon>
        <taxon>Sphingobacteriia</taxon>
        <taxon>Sphingobacteriales</taxon>
        <taxon>Sphingobacteriaceae</taxon>
        <taxon>Pedobacter</taxon>
    </lineage>
</organism>
<proteinExistence type="predicted"/>
<dbReference type="Pfam" id="PF03203">
    <property type="entry name" value="MerC"/>
    <property type="match status" value="1"/>
</dbReference>
<dbReference type="InterPro" id="IPR004891">
    <property type="entry name" value="Mercury-R_MerC"/>
</dbReference>
<dbReference type="EMBL" id="JACHCC010000017">
    <property type="protein sequence ID" value="MBB6502962.1"/>
    <property type="molecule type" value="Genomic_DNA"/>
</dbReference>
<dbReference type="RefSeq" id="WP_184629200.1">
    <property type="nucleotide sequence ID" value="NZ_JACHCC010000017.1"/>
</dbReference>